<proteinExistence type="predicted"/>
<sequence length="267" mass="30635">MALTSPSDESDDAETLARIKLTNNLGQMVKLFLPGNHPYPFIWTNARFSLTAHLGMTDREKDFESARSLGEAGKVDEALEKLSKYTSDPEIQYSVSEMETINTIITEKLTSCSFEEKKEACNVCITLLEGIKLVKDGEWLSLYSESVYEAFSRMSICARDEERQETWNRLKELFYEITLAAKKAWKDKNYPDRLAIYVSYAKLCKSYLDVADEESFKMCETMAKEAKFLGKGTLDDDQWKESNRSIDQIKKLIADALHERELMDDSE</sequence>
<accession>A0A016SDK9</accession>
<organism evidence="2 3">
    <name type="scientific">Ancylostoma ceylanicum</name>
    <dbReference type="NCBI Taxonomy" id="53326"/>
    <lineage>
        <taxon>Eukaryota</taxon>
        <taxon>Metazoa</taxon>
        <taxon>Ecdysozoa</taxon>
        <taxon>Nematoda</taxon>
        <taxon>Chromadorea</taxon>
        <taxon>Rhabditida</taxon>
        <taxon>Rhabditina</taxon>
        <taxon>Rhabditomorpha</taxon>
        <taxon>Strongyloidea</taxon>
        <taxon>Ancylostomatidae</taxon>
        <taxon>Ancylostomatinae</taxon>
        <taxon>Ancylostoma</taxon>
    </lineage>
</organism>
<dbReference type="InterPro" id="IPR056660">
    <property type="entry name" value="DUF7758"/>
</dbReference>
<evidence type="ECO:0000259" key="1">
    <source>
        <dbReference type="Pfam" id="PF24944"/>
    </source>
</evidence>
<comment type="caution">
    <text evidence="2">The sequence shown here is derived from an EMBL/GenBank/DDBJ whole genome shotgun (WGS) entry which is preliminary data.</text>
</comment>
<dbReference type="EMBL" id="JARK01001578">
    <property type="protein sequence ID" value="EYB88730.1"/>
    <property type="molecule type" value="Genomic_DNA"/>
</dbReference>
<dbReference type="AlphaFoldDB" id="A0A016SDK9"/>
<dbReference type="STRING" id="53326.A0A016SDK9"/>
<evidence type="ECO:0000313" key="3">
    <source>
        <dbReference type="Proteomes" id="UP000024635"/>
    </source>
</evidence>
<dbReference type="Pfam" id="PF24944">
    <property type="entry name" value="DUF7758"/>
    <property type="match status" value="1"/>
</dbReference>
<evidence type="ECO:0000313" key="2">
    <source>
        <dbReference type="EMBL" id="EYB88730.1"/>
    </source>
</evidence>
<dbReference type="PANTHER" id="PTHR38624:SF1">
    <property type="entry name" value="KIF-BINDING PROTEIN"/>
    <property type="match status" value="1"/>
</dbReference>
<dbReference type="PANTHER" id="PTHR38624">
    <property type="entry name" value="PROTEIN CBG08397-RELATED"/>
    <property type="match status" value="1"/>
</dbReference>
<keyword evidence="3" id="KW-1185">Reference proteome</keyword>
<dbReference type="OrthoDB" id="5814211at2759"/>
<dbReference type="Proteomes" id="UP000024635">
    <property type="component" value="Unassembled WGS sequence"/>
</dbReference>
<reference evidence="3" key="1">
    <citation type="journal article" date="2015" name="Nat. Genet.">
        <title>The genome and transcriptome of the zoonotic hookworm Ancylostoma ceylanicum identify infection-specific gene families.</title>
        <authorList>
            <person name="Schwarz E.M."/>
            <person name="Hu Y."/>
            <person name="Antoshechkin I."/>
            <person name="Miller M.M."/>
            <person name="Sternberg P.W."/>
            <person name="Aroian R.V."/>
        </authorList>
    </citation>
    <scope>NUCLEOTIDE SEQUENCE</scope>
    <source>
        <strain evidence="3">HY135</strain>
    </source>
</reference>
<name>A0A016SDK9_9BILA</name>
<gene>
    <name evidence="2" type="primary">Acey_s0242.g3416</name>
    <name evidence="2" type="synonym">Acey-F33C8.4</name>
    <name evidence="2" type="ORF">Y032_0242g3416</name>
</gene>
<feature type="domain" description="DUF7758" evidence="1">
    <location>
        <begin position="109"/>
        <end position="206"/>
    </location>
</feature>
<protein>
    <recommendedName>
        <fullName evidence="1">DUF7758 domain-containing protein</fullName>
    </recommendedName>
</protein>